<dbReference type="AlphaFoldDB" id="A0A813A0Q2"/>
<protein>
    <submittedName>
        <fullName evidence="1">TSR3 protein</fullName>
    </submittedName>
</protein>
<dbReference type="Proteomes" id="UP000601435">
    <property type="component" value="Unassembled WGS sequence"/>
</dbReference>
<dbReference type="EMBL" id="CAJNJA010053286">
    <property type="protein sequence ID" value="CAE7849932.1"/>
    <property type="molecule type" value="Genomic_DNA"/>
</dbReference>
<reference evidence="1" key="1">
    <citation type="submission" date="2021-02" db="EMBL/GenBank/DDBJ databases">
        <authorList>
            <person name="Dougan E. K."/>
            <person name="Rhodes N."/>
            <person name="Thang M."/>
            <person name="Chan C."/>
        </authorList>
    </citation>
    <scope>NUCLEOTIDE SEQUENCE</scope>
</reference>
<proteinExistence type="predicted"/>
<accession>A0A813A0Q2</accession>
<gene>
    <name evidence="1" type="primary">TSR3</name>
    <name evidence="1" type="ORF">SNEC2469_LOCUS26310</name>
</gene>
<name>A0A813A0Q2_9DINO</name>
<feature type="non-terminal residue" evidence="1">
    <location>
        <position position="450"/>
    </location>
</feature>
<dbReference type="OrthoDB" id="660555at2759"/>
<sequence>ILYELQLDIGGGSGRSIHHEFVKDAYKRVGMKDQALAALTHILVRCTDYRYDVLEVFSVGEIFLAQNVRPSFLGEMLNGLNLGAFTLYVETFLADYDPLTKDQQVLHMEIVEMQSHTSNNFSIYLLVATNFKVFLLEPNPEKPAYAAEIGERWDPNWETLFPRQPLVVWEREYSSLVRIWRCYGSQILAVEWQGAGKRLSDAEESSPGSGQEIQYEVYLFHLADRRDVMADCLRAYAASKDVKGEGPPVLTDPSFRNIVIGQTKEEQMLAATVTTLGPTPRVGLFAAEQKADHRPRLFVLTKASVLEFGINSSSWHPPSELDPAIFDDFLPDDLNEVEGEGEEPEEEEVFPPPSDEEMALRHLDRLSAASGKVRPPPQTGPGRPVLRLAKTYKLPASEIHFESRSEADLTLYFSSGAFCIRFFTDSSREVWRRGLAYTLVRGEKGWERQR</sequence>
<evidence type="ECO:0000313" key="2">
    <source>
        <dbReference type="Proteomes" id="UP000601435"/>
    </source>
</evidence>
<evidence type="ECO:0000313" key="1">
    <source>
        <dbReference type="EMBL" id="CAE7849932.1"/>
    </source>
</evidence>
<keyword evidence="2" id="KW-1185">Reference proteome</keyword>
<organism evidence="1 2">
    <name type="scientific">Symbiodinium necroappetens</name>
    <dbReference type="NCBI Taxonomy" id="1628268"/>
    <lineage>
        <taxon>Eukaryota</taxon>
        <taxon>Sar</taxon>
        <taxon>Alveolata</taxon>
        <taxon>Dinophyceae</taxon>
        <taxon>Suessiales</taxon>
        <taxon>Symbiodiniaceae</taxon>
        <taxon>Symbiodinium</taxon>
    </lineage>
</organism>
<comment type="caution">
    <text evidence="1">The sequence shown here is derived from an EMBL/GenBank/DDBJ whole genome shotgun (WGS) entry which is preliminary data.</text>
</comment>